<keyword evidence="6" id="KW-0175">Coiled coil</keyword>
<evidence type="ECO:0000256" key="6">
    <source>
        <dbReference type="SAM" id="Coils"/>
    </source>
</evidence>
<evidence type="ECO:0000256" key="5">
    <source>
        <dbReference type="HAMAP-Rule" id="MF_00374"/>
    </source>
</evidence>
<comment type="caution">
    <text evidence="7">The sequence shown here is derived from an EMBL/GenBank/DDBJ whole genome shotgun (WGS) entry which is preliminary data.</text>
</comment>
<dbReference type="HAMAP" id="MF_00374">
    <property type="entry name" value="Ribosomal_uL29"/>
    <property type="match status" value="1"/>
</dbReference>
<dbReference type="EMBL" id="DVOR01000061">
    <property type="protein sequence ID" value="HIV08853.1"/>
    <property type="molecule type" value="Genomic_DNA"/>
</dbReference>
<proteinExistence type="inferred from homology"/>
<dbReference type="Proteomes" id="UP000886845">
    <property type="component" value="Unassembled WGS sequence"/>
</dbReference>
<dbReference type="GO" id="GO:0006412">
    <property type="term" value="P:translation"/>
    <property type="evidence" value="ECO:0007669"/>
    <property type="project" value="UniProtKB-UniRule"/>
</dbReference>
<gene>
    <name evidence="5 7" type="primary">rpmC</name>
    <name evidence="7" type="ORF">IAC79_01895</name>
</gene>
<evidence type="ECO:0000256" key="2">
    <source>
        <dbReference type="ARBA" id="ARBA00022980"/>
    </source>
</evidence>
<evidence type="ECO:0000256" key="1">
    <source>
        <dbReference type="ARBA" id="ARBA00009254"/>
    </source>
</evidence>
<dbReference type="InterPro" id="IPR001854">
    <property type="entry name" value="Ribosomal_uL29"/>
</dbReference>
<accession>A0A9D1NMG8</accession>
<dbReference type="GO" id="GO:0003735">
    <property type="term" value="F:structural constituent of ribosome"/>
    <property type="evidence" value="ECO:0007669"/>
    <property type="project" value="InterPro"/>
</dbReference>
<reference evidence="7" key="2">
    <citation type="journal article" date="2021" name="PeerJ">
        <title>Extensive microbial diversity within the chicken gut microbiome revealed by metagenomics and culture.</title>
        <authorList>
            <person name="Gilroy R."/>
            <person name="Ravi A."/>
            <person name="Getino M."/>
            <person name="Pursley I."/>
            <person name="Horton D.L."/>
            <person name="Alikhan N.F."/>
            <person name="Baker D."/>
            <person name="Gharbi K."/>
            <person name="Hall N."/>
            <person name="Watson M."/>
            <person name="Adriaenssens E.M."/>
            <person name="Foster-Nyarko E."/>
            <person name="Jarju S."/>
            <person name="Secka A."/>
            <person name="Antonio M."/>
            <person name="Oren A."/>
            <person name="Chaudhuri R.R."/>
            <person name="La Ragione R."/>
            <person name="Hildebrand F."/>
            <person name="Pallen M.J."/>
        </authorList>
    </citation>
    <scope>NUCLEOTIDE SEQUENCE</scope>
    <source>
        <strain evidence="7">35461</strain>
    </source>
</reference>
<reference evidence="7" key="1">
    <citation type="submission" date="2020-10" db="EMBL/GenBank/DDBJ databases">
        <authorList>
            <person name="Gilroy R."/>
        </authorList>
    </citation>
    <scope>NUCLEOTIDE SEQUENCE</scope>
    <source>
        <strain evidence="7">35461</strain>
    </source>
</reference>
<protein>
    <recommendedName>
        <fullName evidence="4 5">Large ribosomal subunit protein uL29</fullName>
    </recommendedName>
</protein>
<evidence type="ECO:0000313" key="8">
    <source>
        <dbReference type="Proteomes" id="UP000886845"/>
    </source>
</evidence>
<feature type="coiled-coil region" evidence="6">
    <location>
        <begin position="11"/>
        <end position="64"/>
    </location>
</feature>
<dbReference type="AlphaFoldDB" id="A0A9D1NMG8"/>
<dbReference type="GO" id="GO:1990904">
    <property type="term" value="C:ribonucleoprotein complex"/>
    <property type="evidence" value="ECO:0007669"/>
    <property type="project" value="UniProtKB-KW"/>
</dbReference>
<keyword evidence="2 5" id="KW-0689">Ribosomal protein</keyword>
<organism evidence="7 8">
    <name type="scientific">Candidatus Spyradenecus faecavium</name>
    <dbReference type="NCBI Taxonomy" id="2840947"/>
    <lineage>
        <taxon>Bacteria</taxon>
        <taxon>Pseudomonadati</taxon>
        <taxon>Lentisphaerota</taxon>
        <taxon>Lentisphaeria</taxon>
        <taxon>Lentisphaerales</taxon>
        <taxon>Lentisphaeraceae</taxon>
        <taxon>Lentisphaeraceae incertae sedis</taxon>
        <taxon>Candidatus Spyradenecus</taxon>
    </lineage>
</organism>
<dbReference type="SUPFAM" id="SSF46561">
    <property type="entry name" value="Ribosomal protein L29 (L29p)"/>
    <property type="match status" value="1"/>
</dbReference>
<dbReference type="InterPro" id="IPR036049">
    <property type="entry name" value="Ribosomal_uL29_sf"/>
</dbReference>
<name>A0A9D1NMG8_9BACT</name>
<dbReference type="NCBIfam" id="TIGR00012">
    <property type="entry name" value="L29"/>
    <property type="match status" value="1"/>
</dbReference>
<dbReference type="GO" id="GO:0005840">
    <property type="term" value="C:ribosome"/>
    <property type="evidence" value="ECO:0007669"/>
    <property type="project" value="UniProtKB-KW"/>
</dbReference>
<evidence type="ECO:0000313" key="7">
    <source>
        <dbReference type="EMBL" id="HIV08853.1"/>
    </source>
</evidence>
<dbReference type="Pfam" id="PF00831">
    <property type="entry name" value="Ribosomal_L29"/>
    <property type="match status" value="1"/>
</dbReference>
<evidence type="ECO:0000256" key="3">
    <source>
        <dbReference type="ARBA" id="ARBA00023274"/>
    </source>
</evidence>
<sequence length="65" mass="7295">MKIAEIKDLSAEELAAQIRDKETELRGLRLKHNSTTGIEAPGRLAKLRKEIAQLKTVANQKKVNK</sequence>
<dbReference type="Gene3D" id="1.10.287.310">
    <property type="match status" value="1"/>
</dbReference>
<keyword evidence="3 5" id="KW-0687">Ribonucleoprotein</keyword>
<evidence type="ECO:0000256" key="4">
    <source>
        <dbReference type="ARBA" id="ARBA00035204"/>
    </source>
</evidence>
<comment type="similarity">
    <text evidence="1 5">Belongs to the universal ribosomal protein uL29 family.</text>
</comment>